<dbReference type="Proteomes" id="UP000006281">
    <property type="component" value="Chromosome"/>
</dbReference>
<dbReference type="OrthoDB" id="3696010at2"/>
<dbReference type="EMBL" id="HE804045">
    <property type="protein sequence ID" value="CCH28988.1"/>
    <property type="molecule type" value="Genomic_DNA"/>
</dbReference>
<organism evidence="2 3">
    <name type="scientific">Saccharothrix espanaensis (strain ATCC 51144 / DSM 44229 / JCM 9112 / NBRC 15066 / NRRL 15764)</name>
    <dbReference type="NCBI Taxonomy" id="1179773"/>
    <lineage>
        <taxon>Bacteria</taxon>
        <taxon>Bacillati</taxon>
        <taxon>Actinomycetota</taxon>
        <taxon>Actinomycetes</taxon>
        <taxon>Pseudonocardiales</taxon>
        <taxon>Pseudonocardiaceae</taxon>
        <taxon>Saccharothrix</taxon>
    </lineage>
</organism>
<proteinExistence type="predicted"/>
<name>K0JXN2_SACES</name>
<dbReference type="HOGENOM" id="CLU_1915960_0_0_11"/>
<reference evidence="2 3" key="1">
    <citation type="journal article" date="2012" name="BMC Genomics">
        <title>Complete genome sequence of Saccharothrix espanaensis DSM 44229T and comparison to the other completely sequenced Pseudonocardiaceae.</title>
        <authorList>
            <person name="Strobel T."/>
            <person name="Al-Dilaimi A."/>
            <person name="Blom J."/>
            <person name="Gessner A."/>
            <person name="Kalinowski J."/>
            <person name="Luzhetska M."/>
            <person name="Puhler A."/>
            <person name="Szczepanowski R."/>
            <person name="Bechthold A."/>
            <person name="Ruckert C."/>
        </authorList>
    </citation>
    <scope>NUCLEOTIDE SEQUENCE [LARGE SCALE GENOMIC DNA]</scope>
    <source>
        <strain evidence="3">ATCC 51144 / DSM 44229 / JCM 9112 / NBRC 15066 / NRRL 15764</strain>
    </source>
</reference>
<keyword evidence="1" id="KW-0732">Signal</keyword>
<gene>
    <name evidence="2" type="ordered locus">BN6_16660</name>
</gene>
<accession>K0JXN2</accession>
<keyword evidence="3" id="KW-1185">Reference proteome</keyword>
<evidence type="ECO:0000313" key="3">
    <source>
        <dbReference type="Proteomes" id="UP000006281"/>
    </source>
</evidence>
<dbReference type="STRING" id="1179773.BN6_16660"/>
<feature type="chain" id="PRO_5039156474" evidence="1">
    <location>
        <begin position="30"/>
        <end position="155"/>
    </location>
</feature>
<dbReference type="KEGG" id="sesp:BN6_16660"/>
<dbReference type="AlphaFoldDB" id="K0JXN2"/>
<dbReference type="RefSeq" id="WP_015099101.1">
    <property type="nucleotide sequence ID" value="NC_019673.1"/>
</dbReference>
<sequence length="155" mass="16402">MSGPTRLRTAALALTALVAATLATTGLTATTGRAAAEGASTPDQAQAATRCGERDFCLYARPHQTGKILFKRTVTVDEETGTVDTVNEDLIAESIRPRSAKLPGLPEGLSCIADLFDKPHYDGDNQTVEYGYPLHVISLAELNGQPVRSINTDCG</sequence>
<evidence type="ECO:0000256" key="1">
    <source>
        <dbReference type="SAM" id="SignalP"/>
    </source>
</evidence>
<dbReference type="eggNOG" id="ENOG502ZNJ6">
    <property type="taxonomic scope" value="Bacteria"/>
</dbReference>
<dbReference type="BioCyc" id="SESP1179773:BN6_RS08180-MONOMER"/>
<dbReference type="PATRIC" id="fig|1179773.3.peg.1670"/>
<feature type="signal peptide" evidence="1">
    <location>
        <begin position="1"/>
        <end position="29"/>
    </location>
</feature>
<evidence type="ECO:0000313" key="2">
    <source>
        <dbReference type="EMBL" id="CCH28988.1"/>
    </source>
</evidence>
<protein>
    <submittedName>
        <fullName evidence="2">Putative secreted protein</fullName>
    </submittedName>
</protein>